<dbReference type="GO" id="GO:0044208">
    <property type="term" value="P:'de novo' AMP biosynthetic process"/>
    <property type="evidence" value="ECO:0007669"/>
    <property type="project" value="TreeGrafter"/>
</dbReference>
<dbReference type="GO" id="GO:0004019">
    <property type="term" value="F:adenylosuccinate synthase activity"/>
    <property type="evidence" value="ECO:0007669"/>
    <property type="project" value="UniProtKB-EC"/>
</dbReference>
<accession>A0A644Y826</accession>
<proteinExistence type="inferred from homology"/>
<reference evidence="7" key="1">
    <citation type="submission" date="2019-08" db="EMBL/GenBank/DDBJ databases">
        <authorList>
            <person name="Kucharzyk K."/>
            <person name="Murdoch R.W."/>
            <person name="Higgins S."/>
            <person name="Loffler F."/>
        </authorList>
    </citation>
    <scope>NUCLEOTIDE SEQUENCE</scope>
</reference>
<keyword evidence="1 7" id="KW-0436">Ligase</keyword>
<dbReference type="HAMAP" id="MF_00011">
    <property type="entry name" value="Adenylosucc_synth"/>
    <property type="match status" value="1"/>
</dbReference>
<dbReference type="InterPro" id="IPR042109">
    <property type="entry name" value="Adenylosuccinate_synth_dom1"/>
</dbReference>
<dbReference type="GO" id="GO:0005737">
    <property type="term" value="C:cytoplasm"/>
    <property type="evidence" value="ECO:0007669"/>
    <property type="project" value="TreeGrafter"/>
</dbReference>
<sequence length="436" mass="48675">MKRALIVVDLGFGDAGKGHLVDHLVRQHQAGVVVRYNGGAQAGHNVVTPEGIHHTFSQFGSGTLVPGVKSILSRHVVIHPGALLVEADALASKGVQDPLGRIRISDQAVVITPYHQTANRIRELLRSDARHGSCGVGVGEACEDEILFPEDTILAGDLLHPKIVKEKLEIVQVRKQRSLLEEVNRNLANPSIQNEIQIFDFPQLAQTWLDSLSKLIMRRLIVNDEMLYDWVSDSETIVFEGAQGMLIDRQFGFAPFYSWTDSTSKNALEVIKEVNCQAEIETIGVQRCYTVRHGPGPLPSEDPILNTLVFDHNQQNLWQGSVRYGWFDTPLAKYALKNAGGVDTLAITHLDLLPKLKKWQFCLNYEEQELLSKLQDIINIPIEKRTLLTDSLTQAHSIYQQCESSKITVVKKIEEMLGVSVKYSSCGPTHQDFHLL</sequence>
<dbReference type="PANTHER" id="PTHR11846:SF0">
    <property type="entry name" value="ADENYLOSUCCINATE SYNTHETASE"/>
    <property type="match status" value="1"/>
</dbReference>
<dbReference type="InterPro" id="IPR027417">
    <property type="entry name" value="P-loop_NTPase"/>
</dbReference>
<keyword evidence="2" id="KW-0479">Metal-binding</keyword>
<dbReference type="SUPFAM" id="SSF52540">
    <property type="entry name" value="P-loop containing nucleoside triphosphate hydrolases"/>
    <property type="match status" value="1"/>
</dbReference>
<dbReference type="Pfam" id="PF00709">
    <property type="entry name" value="Adenylsucc_synt"/>
    <property type="match status" value="1"/>
</dbReference>
<evidence type="ECO:0000256" key="5">
    <source>
        <dbReference type="ARBA" id="ARBA00022842"/>
    </source>
</evidence>
<evidence type="ECO:0000256" key="2">
    <source>
        <dbReference type="ARBA" id="ARBA00022723"/>
    </source>
</evidence>
<protein>
    <submittedName>
        <fullName evidence="7">Adenylosuccinate synthetase</fullName>
        <ecNumber evidence="7">6.3.4.4</ecNumber>
    </submittedName>
</protein>
<dbReference type="Gene3D" id="1.10.300.10">
    <property type="entry name" value="Adenylosuccinate Synthetase, subunit A, domain 2"/>
    <property type="match status" value="1"/>
</dbReference>
<dbReference type="PANTHER" id="PTHR11846">
    <property type="entry name" value="ADENYLOSUCCINATE SYNTHETASE"/>
    <property type="match status" value="1"/>
</dbReference>
<name>A0A644Y826_9ZZZZ</name>
<dbReference type="EMBL" id="VSSQ01004305">
    <property type="protein sequence ID" value="MPM24620.1"/>
    <property type="molecule type" value="Genomic_DNA"/>
</dbReference>
<dbReference type="InterPro" id="IPR001114">
    <property type="entry name" value="Adenylosuccinate_synthetase"/>
</dbReference>
<dbReference type="InterPro" id="IPR042110">
    <property type="entry name" value="Adenylosuccinate_synth_dom2"/>
</dbReference>
<dbReference type="InterPro" id="IPR042111">
    <property type="entry name" value="Adenylosuccinate_synth_dom3"/>
</dbReference>
<organism evidence="7">
    <name type="scientific">bioreactor metagenome</name>
    <dbReference type="NCBI Taxonomy" id="1076179"/>
    <lineage>
        <taxon>unclassified sequences</taxon>
        <taxon>metagenomes</taxon>
        <taxon>ecological metagenomes</taxon>
    </lineage>
</organism>
<dbReference type="GO" id="GO:0046040">
    <property type="term" value="P:IMP metabolic process"/>
    <property type="evidence" value="ECO:0007669"/>
    <property type="project" value="TreeGrafter"/>
</dbReference>
<dbReference type="SMART" id="SM00788">
    <property type="entry name" value="Adenylsucc_synt"/>
    <property type="match status" value="1"/>
</dbReference>
<evidence type="ECO:0000256" key="1">
    <source>
        <dbReference type="ARBA" id="ARBA00022598"/>
    </source>
</evidence>
<evidence type="ECO:0000256" key="3">
    <source>
        <dbReference type="ARBA" id="ARBA00022741"/>
    </source>
</evidence>
<keyword evidence="3" id="KW-0547">Nucleotide-binding</keyword>
<evidence type="ECO:0000256" key="6">
    <source>
        <dbReference type="ARBA" id="ARBA00023134"/>
    </source>
</evidence>
<dbReference type="GO" id="GO:0046872">
    <property type="term" value="F:metal ion binding"/>
    <property type="evidence" value="ECO:0007669"/>
    <property type="project" value="UniProtKB-KW"/>
</dbReference>
<keyword evidence="5" id="KW-0460">Magnesium</keyword>
<keyword evidence="6" id="KW-0342">GTP-binding</keyword>
<comment type="caution">
    <text evidence="7">The sequence shown here is derived from an EMBL/GenBank/DDBJ whole genome shotgun (WGS) entry which is preliminary data.</text>
</comment>
<keyword evidence="4" id="KW-0658">Purine biosynthesis</keyword>
<dbReference type="Gene3D" id="3.90.170.10">
    <property type="entry name" value="Adenylosuccinate Synthetase, subunit A, domain 3"/>
    <property type="match status" value="1"/>
</dbReference>
<dbReference type="AlphaFoldDB" id="A0A644Y826"/>
<gene>
    <name evidence="7" type="primary">purA_23</name>
    <name evidence="7" type="ORF">SDC9_71103</name>
</gene>
<dbReference type="Gene3D" id="3.40.440.10">
    <property type="entry name" value="Adenylosuccinate Synthetase, subunit A, domain 1"/>
    <property type="match status" value="1"/>
</dbReference>
<dbReference type="GO" id="GO:0005525">
    <property type="term" value="F:GTP binding"/>
    <property type="evidence" value="ECO:0007669"/>
    <property type="project" value="UniProtKB-KW"/>
</dbReference>
<dbReference type="EC" id="6.3.4.4" evidence="7"/>
<evidence type="ECO:0000313" key="7">
    <source>
        <dbReference type="EMBL" id="MPM24620.1"/>
    </source>
</evidence>
<evidence type="ECO:0000256" key="4">
    <source>
        <dbReference type="ARBA" id="ARBA00022755"/>
    </source>
</evidence>